<name>A0AAV8Z8X7_9CUCU</name>
<dbReference type="EMBL" id="JAPWTK010000008">
    <property type="protein sequence ID" value="KAJ8960646.1"/>
    <property type="molecule type" value="Genomic_DNA"/>
</dbReference>
<feature type="region of interest" description="Disordered" evidence="1">
    <location>
        <begin position="327"/>
        <end position="354"/>
    </location>
</feature>
<reference evidence="2" key="1">
    <citation type="journal article" date="2023" name="Insect Mol. Biol.">
        <title>Genome sequencing provides insights into the evolution of gene families encoding plant cell wall-degrading enzymes in longhorned beetles.</title>
        <authorList>
            <person name="Shin N.R."/>
            <person name="Okamura Y."/>
            <person name="Kirsch R."/>
            <person name="Pauchet Y."/>
        </authorList>
    </citation>
    <scope>NUCLEOTIDE SEQUENCE</scope>
    <source>
        <strain evidence="2">AMC_N1</strain>
    </source>
</reference>
<sequence>MSQLNKKINYSDGKQNYELFKWYTPLHIEYLRWRSSVAKGSSLEEDLLDFEPENGNDEFTDKSGSERNSGVLINSDQSTVKIVDSDGRNTDRSPGNCSTTTEYIGHRREMLPVPQIDAADGRQHEYFPYAYSTSASTRTVLDSSSDDSSSDSDTHDNSIETESDLCQSDFSNDEQGSDYDLSQEEEDKLLGNSDEESSPTFSPIISGTVDVCTIGNSRITLPKFITGNIPKVRSNVSKGKCGSNDLKRTTPLACQTVKQKKRKKWDLYFKPTISHAHVFLQDIGFISNDTDCDSVSTNRTPTLPKLFVICNDSDKIVCEKRSHEFTRESAKSGDGDFKLPLPPPKRPPTRPKRTVCNSNESFKNLQIHVDNVPAGIRRRSLSGSSNSTMSYTGRLWPIKTIRFQ</sequence>
<feature type="compositionally biased region" description="Basic and acidic residues" evidence="1">
    <location>
        <begin position="327"/>
        <end position="337"/>
    </location>
</feature>
<feature type="compositionally biased region" description="Polar residues" evidence="1">
    <location>
        <begin position="92"/>
        <end position="102"/>
    </location>
</feature>
<evidence type="ECO:0000313" key="3">
    <source>
        <dbReference type="Proteomes" id="UP001162162"/>
    </source>
</evidence>
<feature type="region of interest" description="Disordered" evidence="1">
    <location>
        <begin position="137"/>
        <end position="202"/>
    </location>
</feature>
<protein>
    <submittedName>
        <fullName evidence="2">Uncharacterized protein</fullName>
    </submittedName>
</protein>
<dbReference type="Proteomes" id="UP001162162">
    <property type="component" value="Unassembled WGS sequence"/>
</dbReference>
<evidence type="ECO:0000313" key="2">
    <source>
        <dbReference type="EMBL" id="KAJ8960646.1"/>
    </source>
</evidence>
<proteinExistence type="predicted"/>
<organism evidence="2 3">
    <name type="scientific">Aromia moschata</name>
    <dbReference type="NCBI Taxonomy" id="1265417"/>
    <lineage>
        <taxon>Eukaryota</taxon>
        <taxon>Metazoa</taxon>
        <taxon>Ecdysozoa</taxon>
        <taxon>Arthropoda</taxon>
        <taxon>Hexapoda</taxon>
        <taxon>Insecta</taxon>
        <taxon>Pterygota</taxon>
        <taxon>Neoptera</taxon>
        <taxon>Endopterygota</taxon>
        <taxon>Coleoptera</taxon>
        <taxon>Polyphaga</taxon>
        <taxon>Cucujiformia</taxon>
        <taxon>Chrysomeloidea</taxon>
        <taxon>Cerambycidae</taxon>
        <taxon>Cerambycinae</taxon>
        <taxon>Callichromatini</taxon>
        <taxon>Aromia</taxon>
    </lineage>
</organism>
<feature type="compositionally biased region" description="Acidic residues" evidence="1">
    <location>
        <begin position="171"/>
        <end position="197"/>
    </location>
</feature>
<accession>A0AAV8Z8X7</accession>
<evidence type="ECO:0000256" key="1">
    <source>
        <dbReference type="SAM" id="MobiDB-lite"/>
    </source>
</evidence>
<feature type="compositionally biased region" description="Polar residues" evidence="1">
    <location>
        <begin position="66"/>
        <end position="80"/>
    </location>
</feature>
<gene>
    <name evidence="2" type="ORF">NQ318_013938</name>
</gene>
<feature type="region of interest" description="Disordered" evidence="1">
    <location>
        <begin position="49"/>
        <end position="108"/>
    </location>
</feature>
<keyword evidence="3" id="KW-1185">Reference proteome</keyword>
<comment type="caution">
    <text evidence="2">The sequence shown here is derived from an EMBL/GenBank/DDBJ whole genome shotgun (WGS) entry which is preliminary data.</text>
</comment>
<feature type="compositionally biased region" description="Acidic residues" evidence="1">
    <location>
        <begin position="49"/>
        <end position="58"/>
    </location>
</feature>
<dbReference type="AlphaFoldDB" id="A0AAV8Z8X7"/>